<evidence type="ECO:0000256" key="2">
    <source>
        <dbReference type="ARBA" id="ARBA00011643"/>
    </source>
</evidence>
<dbReference type="InterPro" id="IPR017221">
    <property type="entry name" value="DUF34/NIF3_bac"/>
</dbReference>
<dbReference type="Pfam" id="PF01784">
    <property type="entry name" value="DUF34_NIF3"/>
    <property type="match status" value="1"/>
</dbReference>
<dbReference type="Proteomes" id="UP000230000">
    <property type="component" value="Unassembled WGS sequence"/>
</dbReference>
<keyword evidence="4 5" id="KW-0479">Metal-binding</keyword>
<dbReference type="GO" id="GO:0005737">
    <property type="term" value="C:cytoplasm"/>
    <property type="evidence" value="ECO:0007669"/>
    <property type="project" value="TreeGrafter"/>
</dbReference>
<feature type="binding site" evidence="6">
    <location>
        <position position="103"/>
    </location>
    <ligand>
        <name>a divalent metal cation</name>
        <dbReference type="ChEBI" id="CHEBI:60240"/>
        <label>1</label>
    </ligand>
</feature>
<dbReference type="Gene3D" id="3.40.1390.30">
    <property type="entry name" value="NIF3 (NGG1p interacting factor 3)-like"/>
    <property type="match status" value="1"/>
</dbReference>
<comment type="caution">
    <text evidence="7">The sequence shown here is derived from an EMBL/GenBank/DDBJ whole genome shotgun (WGS) entry which is preliminary data.</text>
</comment>
<comment type="subunit">
    <text evidence="2">Homohexamer.</text>
</comment>
<evidence type="ECO:0000256" key="5">
    <source>
        <dbReference type="PIRNR" id="PIRNR037489"/>
    </source>
</evidence>
<dbReference type="InterPro" id="IPR002678">
    <property type="entry name" value="DUF34/NIF3"/>
</dbReference>
<feature type="binding site" evidence="6">
    <location>
        <position position="330"/>
    </location>
    <ligand>
        <name>a divalent metal cation</name>
        <dbReference type="ChEBI" id="CHEBI:60240"/>
        <label>1</label>
    </ligand>
</feature>
<name>A0A2M9CWU2_9BACT</name>
<dbReference type="EMBL" id="PGFG01000001">
    <property type="protein sequence ID" value="PJJ76396.1"/>
    <property type="molecule type" value="Genomic_DNA"/>
</dbReference>
<evidence type="ECO:0000256" key="4">
    <source>
        <dbReference type="ARBA" id="ARBA00022723"/>
    </source>
</evidence>
<evidence type="ECO:0000256" key="1">
    <source>
        <dbReference type="ARBA" id="ARBA00006964"/>
    </source>
</evidence>
<dbReference type="InterPro" id="IPR036069">
    <property type="entry name" value="DUF34/NIF3_sf"/>
</dbReference>
<dbReference type="NCBIfam" id="TIGR00486">
    <property type="entry name" value="YbgI_SA1388"/>
    <property type="match status" value="1"/>
</dbReference>
<dbReference type="InterPro" id="IPR015867">
    <property type="entry name" value="N-reg_PII/ATP_PRibTrfase_C"/>
</dbReference>
<accession>A0A2M9CWU2</accession>
<evidence type="ECO:0000256" key="6">
    <source>
        <dbReference type="PIRSR" id="PIRSR602678-1"/>
    </source>
</evidence>
<dbReference type="FunFam" id="3.40.1390.30:FF:000001">
    <property type="entry name" value="GTP cyclohydrolase 1 type 2"/>
    <property type="match status" value="1"/>
</dbReference>
<organism evidence="7 8">
    <name type="scientific">Thermoflavifilum aggregans</name>
    <dbReference type="NCBI Taxonomy" id="454188"/>
    <lineage>
        <taxon>Bacteria</taxon>
        <taxon>Pseudomonadati</taxon>
        <taxon>Bacteroidota</taxon>
        <taxon>Chitinophagia</taxon>
        <taxon>Chitinophagales</taxon>
        <taxon>Chitinophagaceae</taxon>
        <taxon>Thermoflavifilum</taxon>
    </lineage>
</organism>
<dbReference type="PANTHER" id="PTHR13799:SF14">
    <property type="entry name" value="GTP CYCLOHYDROLASE 1 TYPE 2 HOMOLOG"/>
    <property type="match status" value="1"/>
</dbReference>
<dbReference type="FunFam" id="3.30.70.120:FF:000006">
    <property type="entry name" value="GTP cyclohydrolase 1 type 2 homolog"/>
    <property type="match status" value="1"/>
</dbReference>
<dbReference type="OrthoDB" id="9792792at2"/>
<evidence type="ECO:0000313" key="7">
    <source>
        <dbReference type="EMBL" id="PJJ76396.1"/>
    </source>
</evidence>
<reference evidence="7 8" key="1">
    <citation type="submission" date="2017-11" db="EMBL/GenBank/DDBJ databases">
        <title>Genomic Encyclopedia of Archaeal and Bacterial Type Strains, Phase II (KMG-II): From Individual Species to Whole Genera.</title>
        <authorList>
            <person name="Goeker M."/>
        </authorList>
    </citation>
    <scope>NUCLEOTIDE SEQUENCE [LARGE SCALE GENOMIC DNA]</scope>
    <source>
        <strain evidence="7 8">DSM 27268</strain>
    </source>
</reference>
<evidence type="ECO:0000313" key="8">
    <source>
        <dbReference type="Proteomes" id="UP000230000"/>
    </source>
</evidence>
<sequence length="364" mass="40432">MQINEIIQYLEEIAPLSFQESYDNAGLLVGNPDQPLQGMLITLDMTEAVVQEAIQKRCNLIVAHHPVIFHPLKRITGATDAERAIMLAIRANVVLYAAHTNLDQVADGVNAMIAEKLGLLHTQILAPMRGKLKKLVTFVPHAHAAALRAALFHAGAGVIGKYDACSYNVEGFGTFRAREGANPYVGSIGEQHQEPETRVETIFPAHREKVVIEALLQNHPYEEVAYDIYPLDNFHPAVGPGMVGELPEPMSVQVFLHHVKEALHTGCIRYTRYTGTIQRVAVCGGAGIFLLPEAIRTGAQAFVTADIKYHEFFRAEGRLLLMDVGHYESEQFTIDLLERLIRKKFPNFAPLKSEICTNPINYFS</sequence>
<gene>
    <name evidence="7" type="ORF">BXY57_2011</name>
</gene>
<dbReference type="GO" id="GO:0046872">
    <property type="term" value="F:metal ion binding"/>
    <property type="evidence" value="ECO:0007669"/>
    <property type="project" value="UniProtKB-UniRule"/>
</dbReference>
<comment type="similarity">
    <text evidence="1 5">Belongs to the GTP cyclohydrolase I type 2/NIF3 family.</text>
</comment>
<dbReference type="SUPFAM" id="SSF102705">
    <property type="entry name" value="NIF3 (NGG1p interacting factor 3)-like"/>
    <property type="match status" value="1"/>
</dbReference>
<protein>
    <recommendedName>
        <fullName evidence="3 5">GTP cyclohydrolase 1 type 2 homolog</fullName>
    </recommendedName>
</protein>
<dbReference type="RefSeq" id="WP_100314889.1">
    <property type="nucleotide sequence ID" value="NZ_PGFG01000001.1"/>
</dbReference>
<dbReference type="AlphaFoldDB" id="A0A2M9CWU2"/>
<feature type="binding site" evidence="6">
    <location>
        <position position="65"/>
    </location>
    <ligand>
        <name>a divalent metal cation</name>
        <dbReference type="ChEBI" id="CHEBI:60240"/>
        <label>1</label>
    </ligand>
</feature>
<dbReference type="Gene3D" id="3.30.70.120">
    <property type="match status" value="1"/>
</dbReference>
<evidence type="ECO:0000256" key="3">
    <source>
        <dbReference type="ARBA" id="ARBA00022112"/>
    </source>
</evidence>
<dbReference type="PANTHER" id="PTHR13799">
    <property type="entry name" value="NGG1 INTERACTING FACTOR 3"/>
    <property type="match status" value="1"/>
</dbReference>
<feature type="binding site" evidence="6">
    <location>
        <position position="64"/>
    </location>
    <ligand>
        <name>a divalent metal cation</name>
        <dbReference type="ChEBI" id="CHEBI:60240"/>
        <label>2</label>
    </ligand>
</feature>
<dbReference type="PIRSF" id="PIRSF037489">
    <property type="entry name" value="UCP037489_NIF3_YqfO"/>
    <property type="match status" value="1"/>
</dbReference>
<keyword evidence="8" id="KW-1185">Reference proteome</keyword>
<feature type="binding site" evidence="6">
    <location>
        <position position="326"/>
    </location>
    <ligand>
        <name>a divalent metal cation</name>
        <dbReference type="ChEBI" id="CHEBI:60240"/>
        <label>1</label>
    </ligand>
</feature>
<proteinExistence type="inferred from homology"/>